<proteinExistence type="inferred from homology"/>
<keyword evidence="2" id="KW-0012">Acyltransferase</keyword>
<dbReference type="EMBL" id="BMEC01000005">
    <property type="protein sequence ID" value="GGC32204.1"/>
    <property type="molecule type" value="Genomic_DNA"/>
</dbReference>
<dbReference type="NCBIfam" id="TIGR01392">
    <property type="entry name" value="homoserO_Ac_trn"/>
    <property type="match status" value="1"/>
</dbReference>
<evidence type="ECO:0000313" key="5">
    <source>
        <dbReference type="Proteomes" id="UP000636010"/>
    </source>
</evidence>
<evidence type="ECO:0000259" key="3">
    <source>
        <dbReference type="Pfam" id="PF00561"/>
    </source>
</evidence>
<dbReference type="EC" id="2.3.1.31" evidence="2"/>
<dbReference type="InterPro" id="IPR000073">
    <property type="entry name" value="AB_hydrolase_1"/>
</dbReference>
<keyword evidence="1 2" id="KW-0808">Transferase</keyword>
<feature type="binding site" evidence="2">
    <location>
        <position position="312"/>
    </location>
    <ligand>
        <name>substrate</name>
    </ligand>
</feature>
<protein>
    <recommendedName>
        <fullName evidence="2">Homoserine O-acetyltransferase</fullName>
        <shortName evidence="2">HAT</shortName>
        <ecNumber evidence="2">2.3.1.31</ecNumber>
    </recommendedName>
    <alternativeName>
        <fullName evidence="2">Homoserine transacetylase</fullName>
        <shortName evidence="2">HTA</shortName>
    </alternativeName>
</protein>
<comment type="catalytic activity">
    <reaction evidence="2">
        <text>L-homoserine + acetyl-CoA = O-acetyl-L-homoserine + CoA</text>
        <dbReference type="Rhea" id="RHEA:13701"/>
        <dbReference type="ChEBI" id="CHEBI:57287"/>
        <dbReference type="ChEBI" id="CHEBI:57288"/>
        <dbReference type="ChEBI" id="CHEBI:57476"/>
        <dbReference type="ChEBI" id="CHEBI:57716"/>
        <dbReference type="EC" id="2.3.1.31"/>
    </reaction>
</comment>
<keyword evidence="2" id="KW-0486">Methionine biosynthesis</keyword>
<name>A0ABQ1M1M5_9BACT</name>
<dbReference type="SUPFAM" id="SSF53474">
    <property type="entry name" value="alpha/beta-Hydrolases"/>
    <property type="match status" value="1"/>
</dbReference>
<accession>A0ABQ1M1M5</accession>
<comment type="pathway">
    <text evidence="2">Amino-acid biosynthesis; L-methionine biosynthesis via de novo pathway; O-acetyl-L-homoserine from L-homoserine: step 1/1.</text>
</comment>
<comment type="subunit">
    <text evidence="2">Homodimer.</text>
</comment>
<feature type="binding site" evidence="2">
    <location>
        <position position="195"/>
    </location>
    <ligand>
        <name>substrate</name>
    </ligand>
</feature>
<dbReference type="PANTHER" id="PTHR32268">
    <property type="entry name" value="HOMOSERINE O-ACETYLTRANSFERASE"/>
    <property type="match status" value="1"/>
</dbReference>
<comment type="function">
    <text evidence="2">Transfers an acetyl group from acetyl-CoA to L-homoserine, forming acetyl-L-homoserine.</text>
</comment>
<feature type="domain" description="AB hydrolase-1" evidence="3">
    <location>
        <begin position="40"/>
        <end position="316"/>
    </location>
</feature>
<dbReference type="InterPro" id="IPR029058">
    <property type="entry name" value="AB_hydrolase_fold"/>
</dbReference>
<dbReference type="Pfam" id="PF00561">
    <property type="entry name" value="Abhydrolase_1"/>
    <property type="match status" value="1"/>
</dbReference>
<evidence type="ECO:0000313" key="4">
    <source>
        <dbReference type="EMBL" id="GGC32204.1"/>
    </source>
</evidence>
<reference evidence="5" key="1">
    <citation type="journal article" date="2019" name="Int. J. Syst. Evol. Microbiol.">
        <title>The Global Catalogue of Microorganisms (GCM) 10K type strain sequencing project: providing services to taxonomists for standard genome sequencing and annotation.</title>
        <authorList>
            <consortium name="The Broad Institute Genomics Platform"/>
            <consortium name="The Broad Institute Genome Sequencing Center for Infectious Disease"/>
            <person name="Wu L."/>
            <person name="Ma J."/>
        </authorList>
    </citation>
    <scope>NUCLEOTIDE SEQUENCE [LARGE SCALE GENOMIC DNA]</scope>
    <source>
        <strain evidence="5">CGMCC 1.10832</strain>
    </source>
</reference>
<feature type="active site" evidence="2">
    <location>
        <position position="282"/>
    </location>
</feature>
<keyword evidence="2" id="KW-0028">Amino-acid biosynthesis</keyword>
<comment type="caution">
    <text evidence="4">The sequence shown here is derived from an EMBL/GenBank/DDBJ whole genome shotgun (WGS) entry which is preliminary data.</text>
</comment>
<evidence type="ECO:0000256" key="2">
    <source>
        <dbReference type="HAMAP-Rule" id="MF_00296"/>
    </source>
</evidence>
<keyword evidence="5" id="KW-1185">Reference proteome</keyword>
<comment type="caution">
    <text evidence="2">Lacks conserved residue(s) required for the propagation of feature annotation.</text>
</comment>
<evidence type="ECO:0000256" key="1">
    <source>
        <dbReference type="ARBA" id="ARBA00022679"/>
    </source>
</evidence>
<dbReference type="PIRSF" id="PIRSF000443">
    <property type="entry name" value="Homoser_Ac_trans"/>
    <property type="match status" value="1"/>
</dbReference>
<feature type="active site" description="Nucleophile" evidence="2">
    <location>
        <position position="133"/>
    </location>
</feature>
<sequence length="337" mass="37462">MPQHKLPESFTLANGEVLKNASLYYEISGEVLPGKEIIWVCHAFTGSATVIDWWPTLFKENGGFIDLNKHVLICANMLGSCYGSTGPLSINPETGKAYEADFPLLNNRDVVTSFIHLRKALGISRIDYLIGGSLGGQQVLEWSVAEPEIIAKQVIVASNARHSAWGIAFNDLQRRAIELGGDNPEKVDEALSVARGIAMLSYRSYTDFELKQSGRGADNHHKAVSYLKYQGEKFNKRFNSHAYKILSLMMDAHDISANREATDREVLSKVKAETLCIGINSDFLFPVQEQKYISDQIPNASLEVINSDKGHDAFLLEGNLISELINKKFNKVVNEKI</sequence>
<feature type="active site" evidence="2">
    <location>
        <position position="311"/>
    </location>
</feature>
<gene>
    <name evidence="4" type="primary">metX</name>
    <name evidence="2" type="synonym">metXA</name>
    <name evidence="4" type="ORF">GCM10011506_17090</name>
</gene>
<comment type="similarity">
    <text evidence="2">Belongs to the AB hydrolase superfamily. MetX family.</text>
</comment>
<dbReference type="Gene3D" id="3.40.50.1820">
    <property type="entry name" value="alpha/beta hydrolase"/>
    <property type="match status" value="1"/>
</dbReference>
<dbReference type="InterPro" id="IPR008220">
    <property type="entry name" value="HAT_MetX-like"/>
</dbReference>
<dbReference type="RefSeq" id="WP_188462339.1">
    <property type="nucleotide sequence ID" value="NZ_BAABHU010000005.1"/>
</dbReference>
<keyword evidence="2" id="KW-0963">Cytoplasm</keyword>
<organism evidence="4 5">
    <name type="scientific">Marivirga lumbricoides</name>
    <dbReference type="NCBI Taxonomy" id="1046115"/>
    <lineage>
        <taxon>Bacteria</taxon>
        <taxon>Pseudomonadati</taxon>
        <taxon>Bacteroidota</taxon>
        <taxon>Cytophagia</taxon>
        <taxon>Cytophagales</taxon>
        <taxon>Marivirgaceae</taxon>
        <taxon>Marivirga</taxon>
    </lineage>
</organism>
<dbReference type="HAMAP" id="MF_00296">
    <property type="entry name" value="MetX_acyltransf"/>
    <property type="match status" value="1"/>
</dbReference>
<comment type="subcellular location">
    <subcellularLocation>
        <location evidence="2">Cytoplasm</location>
    </subcellularLocation>
</comment>
<dbReference type="PANTHER" id="PTHR32268:SF11">
    <property type="entry name" value="HOMOSERINE O-ACETYLTRANSFERASE"/>
    <property type="match status" value="1"/>
</dbReference>
<dbReference type="Proteomes" id="UP000636010">
    <property type="component" value="Unassembled WGS sequence"/>
</dbReference>